<keyword evidence="5" id="KW-0378">Hydrolase</keyword>
<dbReference type="EMBL" id="CADCVY010000052">
    <property type="protein sequence ID" value="CAA9499808.1"/>
    <property type="molecule type" value="Genomic_DNA"/>
</dbReference>
<feature type="active site" description="Phosphothreonine intermediate" evidence="2">
    <location>
        <position position="80"/>
    </location>
</feature>
<feature type="binding site" evidence="3">
    <location>
        <position position="101"/>
    </location>
    <ligand>
        <name>substrate</name>
    </ligand>
</feature>
<dbReference type="PIRSF" id="PIRSF031924">
    <property type="entry name" value="Pi-irrepressible_AP"/>
    <property type="match status" value="1"/>
</dbReference>
<name>A0A6J4SJ08_9SPHN</name>
<evidence type="ECO:0000256" key="1">
    <source>
        <dbReference type="PIRNR" id="PIRNR031924"/>
    </source>
</evidence>
<evidence type="ECO:0000256" key="2">
    <source>
        <dbReference type="PIRSR" id="PIRSR031924-50"/>
    </source>
</evidence>
<sequence length="547" mass="57973">MRILLAAAAFLATPSLATPPVPPPPTPAAPSPKLLLVISVDQLSSDLFEAYRQHFTGGLARMQLGTTFLNGYQSHAATETCPGHATLLTGERPSRNGIVANTWIAQAAAREDKTIYCAEDERAPGSTSRAYTVSAEHLRATTLGERVKALTPASRNMAVAGKDRAAVMMTGRNADQRWFWNGQRFATDRKQTAVPQSVAMLNTALERRLAQPSAPLQPPPLCQAKAKPYALTPQLTVGAGQLARAAGDKNAFKSHPDFDGAVLALSAGLVQEFALGRGSATDILSIGLSATDYVGHAFGTGGSEMCLQLMALDRELGDFFGVLDRTGIDYMVALTADHGAMDIPERLRDAGNSAAQRADAALLTANVSKTIAAQLSLRGTVLRGPGAAGDVWLDAGLSPRDRARVSQATVAYYRAHPQVAAVFTRGELAQAPEPSGHVRNWDLRSRVRASFDPTRSGDLVVVLKEFVAPIPEPAAGYVAGHGTPWDYDRRVPILFWHRGVKAAVSAEAVETIDIMPTLAGILGVPTAASAPTGRCLLQVEGVTCPPR</sequence>
<feature type="binding site" evidence="3">
    <location>
        <begin position="162"/>
        <end position="164"/>
    </location>
    <ligand>
        <name>substrate</name>
    </ligand>
</feature>
<dbReference type="GO" id="GO:0004035">
    <property type="term" value="F:alkaline phosphatase activity"/>
    <property type="evidence" value="ECO:0007669"/>
    <property type="project" value="UniProtKB-EC"/>
</dbReference>
<feature type="chain" id="PRO_5026766971" description="Alkaline phosphatase" evidence="4">
    <location>
        <begin position="18"/>
        <end position="547"/>
    </location>
</feature>
<dbReference type="InterPro" id="IPR026263">
    <property type="entry name" value="Alkaline_phosphatase_prok"/>
</dbReference>
<gene>
    <name evidence="5" type="ORF">AVDCRST_MAG44-692</name>
</gene>
<keyword evidence="4" id="KW-0732">Signal</keyword>
<dbReference type="Pfam" id="PF01663">
    <property type="entry name" value="Phosphodiest"/>
    <property type="match status" value="1"/>
</dbReference>
<dbReference type="AlphaFoldDB" id="A0A6J4SJ08"/>
<dbReference type="EC" id="3.1.3.1" evidence="1"/>
<evidence type="ECO:0000256" key="3">
    <source>
        <dbReference type="PIRSR" id="PIRSR031924-51"/>
    </source>
</evidence>
<comment type="function">
    <text evidence="1">Alkaline phosphatase with broad substrate specificity.</text>
</comment>
<protein>
    <recommendedName>
        <fullName evidence="1">Alkaline phosphatase</fullName>
        <ecNumber evidence="1">3.1.3.1</ecNumber>
    </recommendedName>
</protein>
<dbReference type="InterPro" id="IPR002591">
    <property type="entry name" value="Phosphodiest/P_Trfase"/>
</dbReference>
<accession>A0A6J4SJ08</accession>
<comment type="catalytic activity">
    <reaction evidence="1">
        <text>a phosphate monoester + H2O = an alcohol + phosphate</text>
        <dbReference type="Rhea" id="RHEA:15017"/>
        <dbReference type="ChEBI" id="CHEBI:15377"/>
        <dbReference type="ChEBI" id="CHEBI:30879"/>
        <dbReference type="ChEBI" id="CHEBI:43474"/>
        <dbReference type="ChEBI" id="CHEBI:67140"/>
        <dbReference type="EC" id="3.1.3.1"/>
    </reaction>
</comment>
<keyword evidence="2" id="KW-0597">Phosphoprotein</keyword>
<proteinExistence type="predicted"/>
<reference evidence="5" key="1">
    <citation type="submission" date="2020-02" db="EMBL/GenBank/DDBJ databases">
        <authorList>
            <person name="Meier V. D."/>
        </authorList>
    </citation>
    <scope>NUCLEOTIDE SEQUENCE</scope>
    <source>
        <strain evidence="5">AVDCRST_MAG44</strain>
    </source>
</reference>
<dbReference type="InterPro" id="IPR017850">
    <property type="entry name" value="Alkaline_phosphatase_core_sf"/>
</dbReference>
<dbReference type="Gene3D" id="3.40.720.10">
    <property type="entry name" value="Alkaline Phosphatase, subunit A"/>
    <property type="match status" value="1"/>
</dbReference>
<keyword evidence="1" id="KW-0479">Metal-binding</keyword>
<dbReference type="SUPFAM" id="SSF53649">
    <property type="entry name" value="Alkaline phosphatase-like"/>
    <property type="match status" value="1"/>
</dbReference>
<dbReference type="CDD" id="cd16016">
    <property type="entry name" value="AP-SPAP"/>
    <property type="match status" value="1"/>
</dbReference>
<evidence type="ECO:0000313" key="5">
    <source>
        <dbReference type="EMBL" id="CAA9499808.1"/>
    </source>
</evidence>
<dbReference type="Gene3D" id="3.30.1360.150">
    <property type="match status" value="1"/>
</dbReference>
<comment type="cofactor">
    <cofactor evidence="1">
        <name>Zn(2+)</name>
        <dbReference type="ChEBI" id="CHEBI:29105"/>
    </cofactor>
    <text evidence="1">Binds 2 Zn(2+) ions.</text>
</comment>
<keyword evidence="1" id="KW-0862">Zinc</keyword>
<feature type="signal peptide" evidence="4">
    <location>
        <begin position="1"/>
        <end position="17"/>
    </location>
</feature>
<dbReference type="GO" id="GO:0046872">
    <property type="term" value="F:metal ion binding"/>
    <property type="evidence" value="ECO:0007669"/>
    <property type="project" value="UniProtKB-KW"/>
</dbReference>
<evidence type="ECO:0000256" key="4">
    <source>
        <dbReference type="SAM" id="SignalP"/>
    </source>
</evidence>
<organism evidence="5">
    <name type="scientific">uncultured Sphingomonas sp</name>
    <dbReference type="NCBI Taxonomy" id="158754"/>
    <lineage>
        <taxon>Bacteria</taxon>
        <taxon>Pseudomonadati</taxon>
        <taxon>Pseudomonadota</taxon>
        <taxon>Alphaproteobacteria</taxon>
        <taxon>Sphingomonadales</taxon>
        <taxon>Sphingomonadaceae</taxon>
        <taxon>Sphingomonas</taxon>
        <taxon>environmental samples</taxon>
    </lineage>
</organism>